<protein>
    <submittedName>
        <fullName evidence="1">Uncharacterized protein</fullName>
    </submittedName>
</protein>
<dbReference type="AlphaFoldDB" id="A0A1M4UMQ9"/>
<dbReference type="STRING" id="1346286.SAMN05444362_101649"/>
<evidence type="ECO:0000313" key="1">
    <source>
        <dbReference type="EMBL" id="SHE58009.1"/>
    </source>
</evidence>
<organism evidence="1 2">
    <name type="scientific">Dysgonomonas macrotermitis</name>
    <dbReference type="NCBI Taxonomy" id="1346286"/>
    <lineage>
        <taxon>Bacteria</taxon>
        <taxon>Pseudomonadati</taxon>
        <taxon>Bacteroidota</taxon>
        <taxon>Bacteroidia</taxon>
        <taxon>Bacteroidales</taxon>
        <taxon>Dysgonomonadaceae</taxon>
        <taxon>Dysgonomonas</taxon>
    </lineage>
</organism>
<dbReference type="EMBL" id="FQUC01000001">
    <property type="protein sequence ID" value="SHE58009.1"/>
    <property type="molecule type" value="Genomic_DNA"/>
</dbReference>
<dbReference type="Proteomes" id="UP000184480">
    <property type="component" value="Unassembled WGS sequence"/>
</dbReference>
<sequence>MAKNKLSDLNDHLFMALERLNDEDMTPEKIEMEARRADAIIGISTQIVGSAKVTIDALKLVSNGSLSFKEIPQNFGLTEKNDPV</sequence>
<name>A0A1M4UMQ9_9BACT</name>
<keyword evidence="2" id="KW-1185">Reference proteome</keyword>
<reference evidence="2" key="1">
    <citation type="submission" date="2016-11" db="EMBL/GenBank/DDBJ databases">
        <authorList>
            <person name="Varghese N."/>
            <person name="Submissions S."/>
        </authorList>
    </citation>
    <scope>NUCLEOTIDE SEQUENCE [LARGE SCALE GENOMIC DNA]</scope>
    <source>
        <strain evidence="2">DSM 27370</strain>
    </source>
</reference>
<dbReference type="OrthoDB" id="2231510at2"/>
<dbReference type="RefSeq" id="WP_062175743.1">
    <property type="nucleotide sequence ID" value="NZ_BBXL01000001.1"/>
</dbReference>
<evidence type="ECO:0000313" key="2">
    <source>
        <dbReference type="Proteomes" id="UP000184480"/>
    </source>
</evidence>
<proteinExistence type="predicted"/>
<accession>A0A1M4UMQ9</accession>
<gene>
    <name evidence="1" type="ORF">SAMN05444362_101649</name>
</gene>